<keyword evidence="2" id="KW-0805">Transcription regulation</keyword>
<dbReference type="GO" id="GO:0006351">
    <property type="term" value="P:DNA-templated transcription"/>
    <property type="evidence" value="ECO:0007669"/>
    <property type="project" value="InterPro"/>
</dbReference>
<dbReference type="SUPFAM" id="SSF57701">
    <property type="entry name" value="Zn2/Cys6 DNA-binding domain"/>
    <property type="match status" value="1"/>
</dbReference>
<dbReference type="EMBL" id="JAGPXD010000007">
    <property type="protein sequence ID" value="KAH7347534.1"/>
    <property type="molecule type" value="Genomic_DNA"/>
</dbReference>
<dbReference type="Proteomes" id="UP000813385">
    <property type="component" value="Unassembled WGS sequence"/>
</dbReference>
<reference evidence="7" key="1">
    <citation type="journal article" date="2021" name="Nat. Commun.">
        <title>Genetic determinants of endophytism in the Arabidopsis root mycobiome.</title>
        <authorList>
            <person name="Mesny F."/>
            <person name="Miyauchi S."/>
            <person name="Thiergart T."/>
            <person name="Pickel B."/>
            <person name="Atanasova L."/>
            <person name="Karlsson M."/>
            <person name="Huettel B."/>
            <person name="Barry K.W."/>
            <person name="Haridas S."/>
            <person name="Chen C."/>
            <person name="Bauer D."/>
            <person name="Andreopoulos W."/>
            <person name="Pangilinan J."/>
            <person name="LaButti K."/>
            <person name="Riley R."/>
            <person name="Lipzen A."/>
            <person name="Clum A."/>
            <person name="Drula E."/>
            <person name="Henrissat B."/>
            <person name="Kohler A."/>
            <person name="Grigoriev I.V."/>
            <person name="Martin F.M."/>
            <person name="Hacquard S."/>
        </authorList>
    </citation>
    <scope>NUCLEOTIDE SEQUENCE</scope>
    <source>
        <strain evidence="7">MPI-CAGE-AT-0016</strain>
    </source>
</reference>
<dbReference type="Pfam" id="PF00172">
    <property type="entry name" value="Zn_clus"/>
    <property type="match status" value="1"/>
</dbReference>
<feature type="region of interest" description="Disordered" evidence="5">
    <location>
        <begin position="1"/>
        <end position="31"/>
    </location>
</feature>
<keyword evidence="8" id="KW-1185">Reference proteome</keyword>
<dbReference type="PANTHER" id="PTHR47840:SF1">
    <property type="entry name" value="ZN(II)2CYS6 TRANSCRIPTION FACTOR (EUROFUNG)"/>
    <property type="match status" value="1"/>
</dbReference>
<dbReference type="PROSITE" id="PS50048">
    <property type="entry name" value="ZN2_CY6_FUNGAL_2"/>
    <property type="match status" value="1"/>
</dbReference>
<keyword evidence="1" id="KW-0479">Metal-binding</keyword>
<feature type="region of interest" description="Disordered" evidence="5">
    <location>
        <begin position="119"/>
        <end position="141"/>
    </location>
</feature>
<dbReference type="AlphaFoldDB" id="A0A8K0T6D7"/>
<comment type="caution">
    <text evidence="7">The sequence shown here is derived from an EMBL/GenBank/DDBJ whole genome shotgun (WGS) entry which is preliminary data.</text>
</comment>
<organism evidence="7 8">
    <name type="scientific">Plectosphaerella cucumerina</name>
    <dbReference type="NCBI Taxonomy" id="40658"/>
    <lineage>
        <taxon>Eukaryota</taxon>
        <taxon>Fungi</taxon>
        <taxon>Dikarya</taxon>
        <taxon>Ascomycota</taxon>
        <taxon>Pezizomycotina</taxon>
        <taxon>Sordariomycetes</taxon>
        <taxon>Hypocreomycetidae</taxon>
        <taxon>Glomerellales</taxon>
        <taxon>Plectosphaerellaceae</taxon>
        <taxon>Plectosphaerella</taxon>
    </lineage>
</organism>
<dbReference type="OrthoDB" id="5392779at2759"/>
<keyword evidence="4" id="KW-0539">Nucleus</keyword>
<feature type="compositionally biased region" description="Polar residues" evidence="5">
    <location>
        <begin position="1"/>
        <end position="12"/>
    </location>
</feature>
<dbReference type="PANTHER" id="PTHR47840">
    <property type="entry name" value="ZN(II)2CYS6 TRANSCRIPTION FACTOR (EUROFUNG)-RELATED"/>
    <property type="match status" value="1"/>
</dbReference>
<feature type="compositionally biased region" description="Polar residues" evidence="5">
    <location>
        <begin position="125"/>
        <end position="141"/>
    </location>
</feature>
<dbReference type="Gene3D" id="4.10.240.10">
    <property type="entry name" value="Zn(2)-C6 fungal-type DNA-binding domain"/>
    <property type="match status" value="1"/>
</dbReference>
<gene>
    <name evidence="7" type="ORF">B0T11DRAFT_142346</name>
</gene>
<keyword evidence="3" id="KW-0804">Transcription</keyword>
<dbReference type="GO" id="GO:0008270">
    <property type="term" value="F:zinc ion binding"/>
    <property type="evidence" value="ECO:0007669"/>
    <property type="project" value="InterPro"/>
</dbReference>
<evidence type="ECO:0000259" key="6">
    <source>
        <dbReference type="PROSITE" id="PS50048"/>
    </source>
</evidence>
<dbReference type="GO" id="GO:0003677">
    <property type="term" value="F:DNA binding"/>
    <property type="evidence" value="ECO:0007669"/>
    <property type="project" value="InterPro"/>
</dbReference>
<dbReference type="SMART" id="SM00066">
    <property type="entry name" value="GAL4"/>
    <property type="match status" value="1"/>
</dbReference>
<evidence type="ECO:0000256" key="2">
    <source>
        <dbReference type="ARBA" id="ARBA00023015"/>
    </source>
</evidence>
<dbReference type="PROSITE" id="PS00463">
    <property type="entry name" value="ZN2_CY6_FUNGAL_1"/>
    <property type="match status" value="1"/>
</dbReference>
<accession>A0A8K0T6D7</accession>
<dbReference type="CDD" id="cd12148">
    <property type="entry name" value="fungal_TF_MHR"/>
    <property type="match status" value="1"/>
</dbReference>
<dbReference type="InterPro" id="IPR001138">
    <property type="entry name" value="Zn2Cys6_DnaBD"/>
</dbReference>
<name>A0A8K0T6D7_9PEZI</name>
<sequence length="788" mass="86239">MASETPPWSTPGTCPESAVRGPSEEKPRHVRKGTRSCWECRRRKIRCRFDEVVSTDVCRGCRRRGAACVGQEQSEETSRKRQLETAQDATGRLKRLESLVGKILDGRVDPISSVGERSAAVGDGLSTQPRTDLEKPSNSSSFYTSINTAKAPSPVVDDGVAPSLSSSALPPLPSSANVQLDENLASISQKLQAMLPSRQDCLRIYNLGGYASLCYRQYFSGSFGGWKMPDSNFCEEHVSLLMQQNPHPAVLGKRMLGLAATLQRVRHQADSLTEPPAQIQTRVAQAVMALVCADDRLIGTMEGLECIVMQAVYFANGGDLRLALLACRRAITVCQLMGLHQRHTTIQAKAIEPDPSIDPRLLWMRTVYIERMICLLLGLPNVAEDMNDSGDGEFSSLSLCDTALGRLERAQCIIASKIIKRNQKDPCFRNSRAETLALDLELQKTAALLPPRWWTIPRLSGTDKNQFELFMETNKVLHQLFYHFLLVQLHLPFILRPSSDPENLASKMTCTNASRNALARFVAIRTASELPNIPEASDFFALVAATALLLVHIDAHRGGVRGVDMSLRHQRQTDRALIMDTLDHMRSSSSRSSEILSKRSADVLRRLLEIEEDAAGGQTYTTSPGPDLTEADDGDEQGRMREFRLKIPHFGTLIISPDRPVARAPPGDGLKLTERPEQAALPTAPTEAGNLAVSSPLQPFTGHDTTGEALYAGYYDLTVPGGNGSSLTDTGQAPGMLGSGCDDFQPGQENWFPSISATVEDWAFQGVDAAFFDSVMRGLESPSPPPPS</sequence>
<evidence type="ECO:0000256" key="3">
    <source>
        <dbReference type="ARBA" id="ARBA00023163"/>
    </source>
</evidence>
<feature type="region of interest" description="Disordered" evidence="5">
    <location>
        <begin position="614"/>
        <end position="635"/>
    </location>
</feature>
<feature type="domain" description="Zn(2)-C6 fungal-type" evidence="6">
    <location>
        <begin position="36"/>
        <end position="69"/>
    </location>
</feature>
<evidence type="ECO:0000256" key="4">
    <source>
        <dbReference type="ARBA" id="ARBA00023242"/>
    </source>
</evidence>
<dbReference type="Pfam" id="PF04082">
    <property type="entry name" value="Fungal_trans"/>
    <property type="match status" value="1"/>
</dbReference>
<evidence type="ECO:0000313" key="8">
    <source>
        <dbReference type="Proteomes" id="UP000813385"/>
    </source>
</evidence>
<dbReference type="GO" id="GO:0000981">
    <property type="term" value="F:DNA-binding transcription factor activity, RNA polymerase II-specific"/>
    <property type="evidence" value="ECO:0007669"/>
    <property type="project" value="InterPro"/>
</dbReference>
<evidence type="ECO:0000256" key="1">
    <source>
        <dbReference type="ARBA" id="ARBA00022723"/>
    </source>
</evidence>
<dbReference type="InterPro" id="IPR007219">
    <property type="entry name" value="XnlR_reg_dom"/>
</dbReference>
<proteinExistence type="predicted"/>
<dbReference type="InterPro" id="IPR036864">
    <property type="entry name" value="Zn2-C6_fun-type_DNA-bd_sf"/>
</dbReference>
<protein>
    <recommendedName>
        <fullName evidence="6">Zn(2)-C6 fungal-type domain-containing protein</fullName>
    </recommendedName>
</protein>
<evidence type="ECO:0000313" key="7">
    <source>
        <dbReference type="EMBL" id="KAH7347534.1"/>
    </source>
</evidence>
<evidence type="ECO:0000256" key="5">
    <source>
        <dbReference type="SAM" id="MobiDB-lite"/>
    </source>
</evidence>
<dbReference type="CDD" id="cd00067">
    <property type="entry name" value="GAL4"/>
    <property type="match status" value="1"/>
</dbReference>